<evidence type="ECO:0000313" key="2">
    <source>
        <dbReference type="Proteomes" id="UP000070700"/>
    </source>
</evidence>
<dbReference type="InParanoid" id="A0A132BD09"/>
<dbReference type="EMBL" id="KQ947430">
    <property type="protein sequence ID" value="KUJ09879.1"/>
    <property type="molecule type" value="Genomic_DNA"/>
</dbReference>
<protein>
    <submittedName>
        <fullName evidence="1">Uncharacterized protein</fullName>
    </submittedName>
</protein>
<dbReference type="AlphaFoldDB" id="A0A132BD09"/>
<dbReference type="Proteomes" id="UP000070700">
    <property type="component" value="Unassembled WGS sequence"/>
</dbReference>
<dbReference type="RefSeq" id="XP_018064234.1">
    <property type="nucleotide sequence ID" value="XM_018206305.1"/>
</dbReference>
<name>A0A132BD09_MOLSC</name>
<evidence type="ECO:0000313" key="1">
    <source>
        <dbReference type="EMBL" id="KUJ09879.1"/>
    </source>
</evidence>
<dbReference type="GeneID" id="28816031"/>
<proteinExistence type="predicted"/>
<accession>A0A132BD09</accession>
<sequence length="85" mass="8775">MVLNAAISFVSSAGSAPSFRLCFFSYQAVKERKLVGSNPSCAPTFAGCISILTAGCASALIDRETDAPTNGKVLSSVTVELAFLP</sequence>
<keyword evidence="2" id="KW-1185">Reference proteome</keyword>
<reference evidence="1 2" key="1">
    <citation type="submission" date="2015-10" db="EMBL/GenBank/DDBJ databases">
        <title>Full genome of DAOMC 229536 Phialocephala scopiformis, a fungal endophyte of spruce producing the potent anti-insectan compound rugulosin.</title>
        <authorList>
            <consortium name="DOE Joint Genome Institute"/>
            <person name="Walker A.K."/>
            <person name="Frasz S.L."/>
            <person name="Seifert K.A."/>
            <person name="Miller J.D."/>
            <person name="Mondo S.J."/>
            <person name="Labutti K."/>
            <person name="Lipzen A."/>
            <person name="Dockter R."/>
            <person name="Kennedy M."/>
            <person name="Grigoriev I.V."/>
            <person name="Spatafora J.W."/>
        </authorList>
    </citation>
    <scope>NUCLEOTIDE SEQUENCE [LARGE SCALE GENOMIC DNA]</scope>
    <source>
        <strain evidence="1 2">CBS 120377</strain>
    </source>
</reference>
<dbReference type="KEGG" id="psco:LY89DRAFT_265419"/>
<gene>
    <name evidence="1" type="ORF">LY89DRAFT_265419</name>
</gene>
<organism evidence="1 2">
    <name type="scientific">Mollisia scopiformis</name>
    <name type="common">Conifer needle endophyte fungus</name>
    <name type="synonym">Phialocephala scopiformis</name>
    <dbReference type="NCBI Taxonomy" id="149040"/>
    <lineage>
        <taxon>Eukaryota</taxon>
        <taxon>Fungi</taxon>
        <taxon>Dikarya</taxon>
        <taxon>Ascomycota</taxon>
        <taxon>Pezizomycotina</taxon>
        <taxon>Leotiomycetes</taxon>
        <taxon>Helotiales</taxon>
        <taxon>Mollisiaceae</taxon>
        <taxon>Mollisia</taxon>
    </lineage>
</organism>